<evidence type="ECO:0000256" key="2">
    <source>
        <dbReference type="SAM" id="MobiDB-lite"/>
    </source>
</evidence>
<dbReference type="GeneID" id="96903875"/>
<feature type="coiled-coil region" evidence="1">
    <location>
        <begin position="235"/>
        <end position="262"/>
    </location>
</feature>
<proteinExistence type="predicted"/>
<evidence type="ECO:0000313" key="4">
    <source>
        <dbReference type="EMBL" id="CCC70243.1"/>
    </source>
</evidence>
<dbReference type="RefSeq" id="XP_003676603.1">
    <property type="nucleotide sequence ID" value="XM_003676555.1"/>
</dbReference>
<dbReference type="InterPro" id="IPR046347">
    <property type="entry name" value="bZIP_sf"/>
</dbReference>
<dbReference type="SMART" id="SM00338">
    <property type="entry name" value="BRLZ"/>
    <property type="match status" value="1"/>
</dbReference>
<dbReference type="HOGENOM" id="CLU_858139_0_0_1"/>
<keyword evidence="5" id="KW-1185">Reference proteome</keyword>
<evidence type="ECO:0000313" key="5">
    <source>
        <dbReference type="Proteomes" id="UP000001640"/>
    </source>
</evidence>
<dbReference type="STRING" id="1064592.G0VFH7"/>
<dbReference type="SUPFAM" id="SSF57959">
    <property type="entry name" value="Leucine zipper domain"/>
    <property type="match status" value="1"/>
</dbReference>
<keyword evidence="1" id="KW-0175">Coiled coil</keyword>
<dbReference type="AlphaFoldDB" id="G0VFH7"/>
<dbReference type="KEGG" id="ncs:NCAS_0E01730"/>
<name>G0VFH7_NAUCA</name>
<accession>G0VFH7</accession>
<dbReference type="InParanoid" id="G0VFH7"/>
<gene>
    <name evidence="4" type="primary">NCAS0E01730</name>
    <name evidence="4" type="ordered locus">NCAS_0E01730</name>
</gene>
<organism evidence="4 5">
    <name type="scientific">Naumovozyma castellii</name>
    <name type="common">Yeast</name>
    <name type="synonym">Saccharomyces castellii</name>
    <dbReference type="NCBI Taxonomy" id="27288"/>
    <lineage>
        <taxon>Eukaryota</taxon>
        <taxon>Fungi</taxon>
        <taxon>Dikarya</taxon>
        <taxon>Ascomycota</taxon>
        <taxon>Saccharomycotina</taxon>
        <taxon>Saccharomycetes</taxon>
        <taxon>Saccharomycetales</taxon>
        <taxon>Saccharomycetaceae</taxon>
        <taxon>Naumovozyma</taxon>
    </lineage>
</organism>
<dbReference type="Pfam" id="PF00170">
    <property type="entry name" value="bZIP_1"/>
    <property type="match status" value="1"/>
</dbReference>
<dbReference type="OrthoDB" id="295274at2759"/>
<dbReference type="eggNOG" id="KOG1414">
    <property type="taxonomic scope" value="Eukaryota"/>
</dbReference>
<evidence type="ECO:0000256" key="1">
    <source>
        <dbReference type="SAM" id="Coils"/>
    </source>
</evidence>
<dbReference type="EMBL" id="HE576756">
    <property type="protein sequence ID" value="CCC70243.1"/>
    <property type="molecule type" value="Genomic_DNA"/>
</dbReference>
<sequence>MDSNIYQHRLQQDPRLSLGPTQPQNDIPIMPPNQQIIPNNMIPPPLANFDILPQTDPPPNIQPLPLPPYQPTADDAYLGRASPFVPFYTENTNLLSNLRSNIQCFQPSMPNQILIQPTPHPPPPPNALQVDDTSFSSPSGSNSPDYLPRRRISISNGQINQLNDDVETMKNLYDSQPPPMPLHQQTISSPSSARRIKEEPGLAHKQQDPSMKRRISLEKNRIAASKCRQRKRIQQMQLKRAYERVTEENLELKRKVDYYERLIRKFKKFERVHFQNETHQPNEDVTPEESELKSLDFIQEMMMIEAGVQEVDEFGIVLKFEQSV</sequence>
<dbReference type="Proteomes" id="UP000001640">
    <property type="component" value="Chromosome 5"/>
</dbReference>
<protein>
    <recommendedName>
        <fullName evidence="3">BZIP domain-containing protein</fullName>
    </recommendedName>
</protein>
<reference key="2">
    <citation type="submission" date="2011-08" db="EMBL/GenBank/DDBJ databases">
        <title>Genome sequence of Naumovozyma castellii.</title>
        <authorList>
            <person name="Gordon J.L."/>
            <person name="Armisen D."/>
            <person name="Proux-Wera E."/>
            <person name="OhEigeartaigh S.S."/>
            <person name="Byrne K.P."/>
            <person name="Wolfe K.H."/>
        </authorList>
    </citation>
    <scope>NUCLEOTIDE SEQUENCE</scope>
    <source>
        <strain>Type strain:CBS 4309</strain>
    </source>
</reference>
<dbReference type="InterPro" id="IPR004827">
    <property type="entry name" value="bZIP"/>
</dbReference>
<feature type="compositionally biased region" description="Low complexity" evidence="2">
    <location>
        <begin position="134"/>
        <end position="143"/>
    </location>
</feature>
<dbReference type="PROSITE" id="PS50217">
    <property type="entry name" value="BZIP"/>
    <property type="match status" value="1"/>
</dbReference>
<dbReference type="CDD" id="cd14687">
    <property type="entry name" value="bZIP_ATF2"/>
    <property type="match status" value="1"/>
</dbReference>
<evidence type="ECO:0000259" key="3">
    <source>
        <dbReference type="PROSITE" id="PS50217"/>
    </source>
</evidence>
<feature type="region of interest" description="Disordered" evidence="2">
    <location>
        <begin position="111"/>
        <end position="150"/>
    </location>
</feature>
<feature type="domain" description="BZIP" evidence="3">
    <location>
        <begin position="210"/>
        <end position="273"/>
    </location>
</feature>
<reference evidence="4 5" key="1">
    <citation type="journal article" date="2011" name="Proc. Natl. Acad. Sci. U.S.A.">
        <title>Evolutionary erosion of yeast sex chromosomes by mating-type switching accidents.</title>
        <authorList>
            <person name="Gordon J.L."/>
            <person name="Armisen D."/>
            <person name="Proux-Wera E."/>
            <person name="Oheigeartaigh S.S."/>
            <person name="Byrne K.P."/>
            <person name="Wolfe K.H."/>
        </authorList>
    </citation>
    <scope>NUCLEOTIDE SEQUENCE [LARGE SCALE GENOMIC DNA]</scope>
    <source>
        <strain evidence="5">ATCC 76901 / BCRC 22586 / CBS 4309 / NBRC 1992 / NRRL Y-12630</strain>
    </source>
</reference>
<feature type="region of interest" description="Disordered" evidence="2">
    <location>
        <begin position="1"/>
        <end position="26"/>
    </location>
</feature>
<dbReference type="GO" id="GO:0003700">
    <property type="term" value="F:DNA-binding transcription factor activity"/>
    <property type="evidence" value="ECO:0007669"/>
    <property type="project" value="InterPro"/>
</dbReference>
<dbReference type="Gene3D" id="1.20.5.170">
    <property type="match status" value="1"/>
</dbReference>